<feature type="compositionally biased region" description="Polar residues" evidence="2">
    <location>
        <begin position="143"/>
        <end position="156"/>
    </location>
</feature>
<evidence type="ECO:0000313" key="3">
    <source>
        <dbReference type="EMBL" id="PKI85668.1"/>
    </source>
</evidence>
<dbReference type="AlphaFoldDB" id="A0A2N1JGK8"/>
<dbReference type="OrthoDB" id="5593818at2759"/>
<dbReference type="PANTHER" id="PTHR31905:SF2">
    <property type="entry name" value="PROTEIN MIX23"/>
    <property type="match status" value="1"/>
</dbReference>
<dbReference type="PANTHER" id="PTHR31905">
    <property type="entry name" value="COILED-COIL DOMAIN-CONTAINING PROTEIN 58"/>
    <property type="match status" value="1"/>
</dbReference>
<dbReference type="Pfam" id="PF09774">
    <property type="entry name" value="MIX23"/>
    <property type="match status" value="1"/>
</dbReference>
<evidence type="ECO:0000313" key="4">
    <source>
        <dbReference type="Proteomes" id="UP000232875"/>
    </source>
</evidence>
<feature type="region of interest" description="Disordered" evidence="2">
    <location>
        <begin position="126"/>
        <end position="156"/>
    </location>
</feature>
<name>A0A2N1JGK8_9BASI</name>
<keyword evidence="4" id="KW-1185">Reference proteome</keyword>
<dbReference type="GO" id="GO:0005758">
    <property type="term" value="C:mitochondrial intermembrane space"/>
    <property type="evidence" value="ECO:0007669"/>
    <property type="project" value="InterPro"/>
</dbReference>
<accession>A0A2N1JGK8</accession>
<feature type="region of interest" description="Disordered" evidence="2">
    <location>
        <begin position="1"/>
        <end position="26"/>
    </location>
</feature>
<gene>
    <name evidence="3" type="ORF">MVES_000018</name>
</gene>
<dbReference type="Proteomes" id="UP000232875">
    <property type="component" value="Unassembled WGS sequence"/>
</dbReference>
<evidence type="ECO:0000256" key="2">
    <source>
        <dbReference type="SAM" id="MobiDB-lite"/>
    </source>
</evidence>
<dbReference type="STRING" id="2020962.A0A2N1JGK8"/>
<sequence length="208" mass="23386">MLPHVQSAPENTANTEIPMEPVPTPDTVRDLTPNVCLSLVEFKGACLMRTWAKSRDMGTSAPPSLLQQHKSAFSSASAVDLGKSTYSRENESVCAAFWKELLDVWLRREDTIRYCIAVNARNMQLTSPSSNPDDRLDMDRAMTPQSAPSSRGESQTEFVTRQLQNELSVESIIRCRSLEAFKSRCRLFTPHFDSLARGGREKAFWEGR</sequence>
<evidence type="ECO:0000256" key="1">
    <source>
        <dbReference type="ARBA" id="ARBA00024204"/>
    </source>
</evidence>
<organism evidence="3 4">
    <name type="scientific">Malassezia vespertilionis</name>
    <dbReference type="NCBI Taxonomy" id="2020962"/>
    <lineage>
        <taxon>Eukaryota</taxon>
        <taxon>Fungi</taxon>
        <taxon>Dikarya</taxon>
        <taxon>Basidiomycota</taxon>
        <taxon>Ustilaginomycotina</taxon>
        <taxon>Malasseziomycetes</taxon>
        <taxon>Malasseziales</taxon>
        <taxon>Malasseziaceae</taxon>
        <taxon>Malassezia</taxon>
    </lineage>
</organism>
<dbReference type="EMBL" id="KZ454987">
    <property type="protein sequence ID" value="PKI85668.1"/>
    <property type="molecule type" value="Genomic_DNA"/>
</dbReference>
<protein>
    <submittedName>
        <fullName evidence="3">Uncharacterized protein</fullName>
    </submittedName>
</protein>
<dbReference type="InterPro" id="IPR019171">
    <property type="entry name" value="MIX23"/>
</dbReference>
<proteinExistence type="inferred from homology"/>
<comment type="similarity">
    <text evidence="1">Belongs to the MIX23 family.</text>
</comment>
<reference evidence="3 4" key="1">
    <citation type="submission" date="2017-10" db="EMBL/GenBank/DDBJ databases">
        <title>A novel species of cold-tolerant Malassezia isolated from bats.</title>
        <authorList>
            <person name="Lorch J.M."/>
            <person name="Palmer J.M."/>
            <person name="Vanderwolf K.J."/>
            <person name="Schmidt K.Z."/>
            <person name="Verant M.L."/>
            <person name="Weller T.J."/>
            <person name="Blehert D.S."/>
        </authorList>
    </citation>
    <scope>NUCLEOTIDE SEQUENCE [LARGE SCALE GENOMIC DNA]</scope>
    <source>
        <strain evidence="3 4">NWHC:44797-103</strain>
    </source>
</reference>